<reference evidence="1" key="1">
    <citation type="journal article" date="2014" name="Front. Microbiol.">
        <title>High frequency of phylogenetically diverse reductive dehalogenase-homologous genes in deep subseafloor sedimentary metagenomes.</title>
        <authorList>
            <person name="Kawai M."/>
            <person name="Futagami T."/>
            <person name="Toyoda A."/>
            <person name="Takaki Y."/>
            <person name="Nishi S."/>
            <person name="Hori S."/>
            <person name="Arai W."/>
            <person name="Tsubouchi T."/>
            <person name="Morono Y."/>
            <person name="Uchiyama I."/>
            <person name="Ito T."/>
            <person name="Fujiyama A."/>
            <person name="Inagaki F."/>
            <person name="Takami H."/>
        </authorList>
    </citation>
    <scope>NUCLEOTIDE SEQUENCE</scope>
    <source>
        <strain evidence="1">Expedition CK06-06</strain>
    </source>
</reference>
<dbReference type="AlphaFoldDB" id="X1IP88"/>
<sequence length="177" mass="19429">MGGLAPRENLCVGCLRCTTEHPDWVQIYRNPKFEEIGDSYFSAEYIETVNYEAQTGRIPVKGAGYRGRFGGKGWNSMWTDMSEIVRPTRDGIHGREFISTVVDIGRKPGFLSFNGEGSATGEAPRVISIPVPFLFDAPPISMMSETFLTALTEAARESQTLAILPITTIIKFGLSGS</sequence>
<comment type="caution">
    <text evidence="1">The sequence shown here is derived from an EMBL/GenBank/DDBJ whole genome shotgun (WGS) entry which is preliminary data.</text>
</comment>
<gene>
    <name evidence="1" type="ORF">S03H2_53062</name>
</gene>
<dbReference type="EMBL" id="BARU01033754">
    <property type="protein sequence ID" value="GAH71050.1"/>
    <property type="molecule type" value="Genomic_DNA"/>
</dbReference>
<protein>
    <recommendedName>
        <fullName evidence="2">4Fe-4S ferredoxin-type domain-containing protein</fullName>
    </recommendedName>
</protein>
<name>X1IP88_9ZZZZ</name>
<evidence type="ECO:0000313" key="1">
    <source>
        <dbReference type="EMBL" id="GAH71050.1"/>
    </source>
</evidence>
<accession>X1IP88</accession>
<evidence type="ECO:0008006" key="2">
    <source>
        <dbReference type="Google" id="ProtNLM"/>
    </source>
</evidence>
<organism evidence="1">
    <name type="scientific">marine sediment metagenome</name>
    <dbReference type="NCBI Taxonomy" id="412755"/>
    <lineage>
        <taxon>unclassified sequences</taxon>
        <taxon>metagenomes</taxon>
        <taxon>ecological metagenomes</taxon>
    </lineage>
</organism>
<proteinExistence type="predicted"/>